<dbReference type="Gene3D" id="1.10.10.630">
    <property type="entry name" value="DnaD domain-like"/>
    <property type="match status" value="2"/>
</dbReference>
<gene>
    <name evidence="4" type="ORF">OCV61_11270</name>
</gene>
<accession>A0ABT2TUY1</accession>
<comment type="similarity">
    <text evidence="1">Belongs to the DnaB/DnaD family.</text>
</comment>
<dbReference type="InterPro" id="IPR006343">
    <property type="entry name" value="DnaB/C_C"/>
</dbReference>
<keyword evidence="5" id="KW-1185">Reference proteome</keyword>
<organism evidence="4 5">
    <name type="scientific">Blautia ammoniilytica</name>
    <dbReference type="NCBI Taxonomy" id="2981782"/>
    <lineage>
        <taxon>Bacteria</taxon>
        <taxon>Bacillati</taxon>
        <taxon>Bacillota</taxon>
        <taxon>Clostridia</taxon>
        <taxon>Lachnospirales</taxon>
        <taxon>Lachnospiraceae</taxon>
        <taxon>Blautia</taxon>
    </lineage>
</organism>
<dbReference type="InterPro" id="IPR053162">
    <property type="entry name" value="DnaD"/>
</dbReference>
<name>A0ABT2TUY1_9FIRM</name>
<feature type="domain" description="DnaB/C C-terminal" evidence="3">
    <location>
        <begin position="279"/>
        <end position="342"/>
    </location>
</feature>
<reference evidence="4 5" key="1">
    <citation type="journal article" date="2021" name="ISME Commun">
        <title>Automated analysis of genomic sequences facilitates high-throughput and comprehensive description of bacteria.</title>
        <authorList>
            <person name="Hitch T.C.A."/>
        </authorList>
    </citation>
    <scope>NUCLEOTIDE SEQUENCE [LARGE SCALE GENOMIC DNA]</scope>
    <source>
        <strain evidence="4 5">Sanger_23</strain>
    </source>
</reference>
<evidence type="ECO:0000256" key="1">
    <source>
        <dbReference type="ARBA" id="ARBA00093462"/>
    </source>
</evidence>
<dbReference type="SUPFAM" id="SSF158499">
    <property type="entry name" value="DnaD domain-like"/>
    <property type="match status" value="2"/>
</dbReference>
<dbReference type="RefSeq" id="WP_158421912.1">
    <property type="nucleotide sequence ID" value="NZ_JAOQJL010000021.1"/>
</dbReference>
<dbReference type="PANTHER" id="PTHR37293">
    <property type="entry name" value="PHAGE REPLICATION PROTEIN-RELATED"/>
    <property type="match status" value="1"/>
</dbReference>
<evidence type="ECO:0000256" key="2">
    <source>
        <dbReference type="SAM" id="MobiDB-lite"/>
    </source>
</evidence>
<dbReference type="Proteomes" id="UP001652409">
    <property type="component" value="Unassembled WGS sequence"/>
</dbReference>
<feature type="compositionally biased region" description="Polar residues" evidence="2">
    <location>
        <begin position="358"/>
        <end position="374"/>
    </location>
</feature>
<evidence type="ECO:0000313" key="5">
    <source>
        <dbReference type="Proteomes" id="UP001652409"/>
    </source>
</evidence>
<evidence type="ECO:0000259" key="3">
    <source>
        <dbReference type="Pfam" id="PF07261"/>
    </source>
</evidence>
<dbReference type="EMBL" id="JAOQJL010000021">
    <property type="protein sequence ID" value="MCU6765990.1"/>
    <property type="molecule type" value="Genomic_DNA"/>
</dbReference>
<comment type="caution">
    <text evidence="4">The sequence shown here is derived from an EMBL/GenBank/DDBJ whole genome shotgun (WGS) entry which is preliminary data.</text>
</comment>
<feature type="compositionally biased region" description="Basic and acidic residues" evidence="2">
    <location>
        <begin position="347"/>
        <end position="357"/>
    </location>
</feature>
<proteinExistence type="inferred from homology"/>
<evidence type="ECO:0000313" key="4">
    <source>
        <dbReference type="EMBL" id="MCU6765990.1"/>
    </source>
</evidence>
<dbReference type="Pfam" id="PF07261">
    <property type="entry name" value="DnaB_2"/>
    <property type="match status" value="2"/>
</dbReference>
<protein>
    <submittedName>
        <fullName evidence="4">DnaD domain protein</fullName>
    </submittedName>
</protein>
<dbReference type="NCBIfam" id="TIGR01446">
    <property type="entry name" value="DnaD_dom"/>
    <property type="match status" value="2"/>
</dbReference>
<sequence length="398" mass="44337">MNTIHLRALSSSQVTILSNIFIDQYMPGAGGEFVKVYIYLLRLLADPSASVCLPLLADRLNCTEGDISRALKYWSNEGLLILETDPSGELTGITLTEPSPDTQMELTATVSVPQSALAATAPISQTVSAATVSVPQSALAATAPISQMVSAATVSTPQPDTAPSRSASALTPARIKELKENEDVAQLIYICEQYLGKTLTPTDTRKILFFYDELKMSVDLIDFLIQYCVGRGHKSMRYIETVAMAWSKEGITTVEMAKDSTSRYGRDYFTILKAMGITNRNPVDSEIVMMDTWLKDYGFSMDMIQEACSRTIMQTGQPSFQYAHKILTGWFKKGALTPEAVHALDVQHQKRSQDNSRGRSQTPKSPNRFNNFQQRNYDFKELEKQLLERQNPYSQQPH</sequence>
<dbReference type="InterPro" id="IPR034829">
    <property type="entry name" value="DnaD-like_sf"/>
</dbReference>
<feature type="domain" description="DnaB/C C-terminal" evidence="3">
    <location>
        <begin position="190"/>
        <end position="259"/>
    </location>
</feature>
<dbReference type="PANTHER" id="PTHR37293:SF5">
    <property type="entry name" value="DNA REPLICATION PROTEIN"/>
    <property type="match status" value="1"/>
</dbReference>
<feature type="region of interest" description="Disordered" evidence="2">
    <location>
        <begin position="347"/>
        <end position="374"/>
    </location>
</feature>